<feature type="binding site" evidence="11">
    <location>
        <position position="659"/>
    </location>
    <ligand>
        <name>Zn(2+)</name>
        <dbReference type="ChEBI" id="CHEBI:29105"/>
        <note>catalytic</note>
    </ligand>
</feature>
<dbReference type="InterPro" id="IPR027268">
    <property type="entry name" value="Peptidase_M4/M1_CTD_sf"/>
</dbReference>
<dbReference type="InterPro" id="IPR001842">
    <property type="entry name" value="Peptidase_M36"/>
</dbReference>
<name>A0A9P6W7I8_RHOMI</name>
<evidence type="ECO:0000256" key="2">
    <source>
        <dbReference type="ARBA" id="ARBA00006006"/>
    </source>
</evidence>
<evidence type="ECO:0000256" key="8">
    <source>
        <dbReference type="ARBA" id="ARBA00023049"/>
    </source>
</evidence>
<feature type="compositionally biased region" description="Basic and acidic residues" evidence="13">
    <location>
        <begin position="269"/>
        <end position="286"/>
    </location>
</feature>
<keyword evidence="9 12" id="KW-0865">Zymogen</keyword>
<accession>A0A9P6W7I8</accession>
<sequence length="929" mass="101546">MPYITQRSSRKATLRLAPSRTTVVATAALAASLGSLGSALVVPPSVAAPASFAGLADAQHVSSVRKTLNWGPNLRARVEHDHDVDPSSPLTIFNANHFDAIHHIGTNCDHIDVEKHTDLGRCVGRELARAFVKQLHPHEDFRLVSATLSQHSAIVHAHFVQLIDGIPVSNGNLNVNVDLHSAKVLSYGDSSYTRHKGRRGPRQSRDLRRQGADGSEQKQQPAAPLRRVGSNWRNRVQRWTSEAVHAVESAAGQLVFGSAPLDSGPQGGSDHREHESDASPHGRVDIADPREGLLTFLAIQATNLELLQRIESVPRRQLIDQMRVVPVARIAATVSAESLHASDSHDFVIENVPEAVEEPVTATLSWVHDDHDIKLAWKYVLKTHDNMYEAYMTADGDITPGDEEALFIVDWVRDFRPTGGELGIEAMASFGGARTLLRDLDSRDHLASANAMPASSRASSHRASTTDAKLVAKMQAIDPTYKVYSWGTNAPDEGKRLVLHGAPGIKLDQEASPAGWHTVPKDKHRGDGPYNQDTFYFETRGNNVLAQDNPDGGNSMDGFRANGGDEMAFEFPIHMTKPGTPLEPVSYVNASVTELFYTNNLYHDLLYRYGFDEENGNFQEYNFDRGGRGGDAVQANAQDGSGYNQPYRDGDFEAGIVLHEYSHGLSTRLTGGPANSGCLGWGEAGGQGEGAGDWLATMIRMHDPNVTDYSMGEWASGRKNGIRFFRYSRNMTENPSTYKYLDKPGYWGVHAQGEVYAEILFEMANDLIDVHGFHPTLFPPPFNSTDANGFYSEEILQKTGKRVPAHGNTLALQLVIDGMKLQPCRPSFVNARDAILTADQALTGGDNQCTLWKSFAKRGLGPGARVVGSTPWGGGVHEEDFDVPKKCRGGKHEDDRAPKPKPGKPGRGERQFGDRQAQRGRKGRAAAAV</sequence>
<comment type="similarity">
    <text evidence="2 12">Belongs to the peptidase M36 family.</text>
</comment>
<dbReference type="EC" id="3.4.24.-" evidence="12"/>
<evidence type="ECO:0000256" key="4">
    <source>
        <dbReference type="ARBA" id="ARBA00022670"/>
    </source>
</evidence>
<feature type="binding site" evidence="11">
    <location>
        <position position="689"/>
    </location>
    <ligand>
        <name>Zn(2+)</name>
        <dbReference type="ChEBI" id="CHEBI:29105"/>
        <note>catalytic</note>
    </ligand>
</feature>
<feature type="region of interest" description="Disordered" evidence="13">
    <location>
        <begin position="255"/>
        <end position="286"/>
    </location>
</feature>
<feature type="compositionally biased region" description="Basic and acidic residues" evidence="13">
    <location>
        <begin position="906"/>
        <end position="917"/>
    </location>
</feature>
<feature type="binding site" evidence="11">
    <location>
        <position position="663"/>
    </location>
    <ligand>
        <name>Zn(2+)</name>
        <dbReference type="ChEBI" id="CHEBI:29105"/>
        <note>catalytic</note>
    </ligand>
</feature>
<dbReference type="PANTHER" id="PTHR33478">
    <property type="entry name" value="EXTRACELLULAR METALLOPROTEINASE MEP"/>
    <property type="match status" value="1"/>
</dbReference>
<evidence type="ECO:0000256" key="5">
    <source>
        <dbReference type="ARBA" id="ARBA00022723"/>
    </source>
</evidence>
<dbReference type="InterPro" id="IPR050371">
    <property type="entry name" value="Fungal_virulence_M36"/>
</dbReference>
<reference evidence="14 15" key="1">
    <citation type="submission" date="2020-11" db="EMBL/GenBank/DDBJ databases">
        <title>Kefir isolates.</title>
        <authorList>
            <person name="Marcisauskas S."/>
            <person name="Kim Y."/>
            <person name="Blasche S."/>
        </authorList>
    </citation>
    <scope>NUCLEOTIDE SEQUENCE [LARGE SCALE GENOMIC DNA]</scope>
    <source>
        <strain evidence="14 15">KR</strain>
    </source>
</reference>
<evidence type="ECO:0000256" key="7">
    <source>
        <dbReference type="ARBA" id="ARBA00022833"/>
    </source>
</evidence>
<keyword evidence="15" id="KW-1185">Reference proteome</keyword>
<organism evidence="14 15">
    <name type="scientific">Rhodotorula mucilaginosa</name>
    <name type="common">Yeast</name>
    <name type="synonym">Rhodotorula rubra</name>
    <dbReference type="NCBI Taxonomy" id="5537"/>
    <lineage>
        <taxon>Eukaryota</taxon>
        <taxon>Fungi</taxon>
        <taxon>Dikarya</taxon>
        <taxon>Basidiomycota</taxon>
        <taxon>Pucciniomycotina</taxon>
        <taxon>Microbotryomycetes</taxon>
        <taxon>Sporidiobolales</taxon>
        <taxon>Sporidiobolaceae</taxon>
        <taxon>Rhodotorula</taxon>
    </lineage>
</organism>
<dbReference type="GO" id="GO:0004222">
    <property type="term" value="F:metalloendopeptidase activity"/>
    <property type="evidence" value="ECO:0007669"/>
    <property type="project" value="InterPro"/>
</dbReference>
<evidence type="ECO:0000256" key="13">
    <source>
        <dbReference type="SAM" id="MobiDB-lite"/>
    </source>
</evidence>
<evidence type="ECO:0000313" key="15">
    <source>
        <dbReference type="Proteomes" id="UP000777482"/>
    </source>
</evidence>
<dbReference type="Pfam" id="PF02128">
    <property type="entry name" value="Peptidase_M36"/>
    <property type="match status" value="1"/>
</dbReference>
<keyword evidence="5 11" id="KW-0479">Metal-binding</keyword>
<evidence type="ECO:0000256" key="6">
    <source>
        <dbReference type="ARBA" id="ARBA00022801"/>
    </source>
</evidence>
<dbReference type="GO" id="GO:0005615">
    <property type="term" value="C:extracellular space"/>
    <property type="evidence" value="ECO:0007669"/>
    <property type="project" value="InterPro"/>
</dbReference>
<evidence type="ECO:0000256" key="10">
    <source>
        <dbReference type="PIRSR" id="PIRSR601842-1"/>
    </source>
</evidence>
<evidence type="ECO:0000256" key="3">
    <source>
        <dbReference type="ARBA" id="ARBA00022525"/>
    </source>
</evidence>
<dbReference type="OrthoDB" id="3227768at2759"/>
<dbReference type="Gene3D" id="3.10.170.10">
    <property type="match status" value="2"/>
</dbReference>
<comment type="cofactor">
    <cofactor evidence="11">
        <name>Zn(2+)</name>
        <dbReference type="ChEBI" id="CHEBI:29105"/>
    </cofactor>
    <text evidence="11">Binds 1 zinc ion per subunit.</text>
</comment>
<feature type="active site" evidence="10">
    <location>
        <position position="660"/>
    </location>
</feature>
<dbReference type="EMBL" id="PUHQ01000006">
    <property type="protein sequence ID" value="KAG0666062.1"/>
    <property type="molecule type" value="Genomic_DNA"/>
</dbReference>
<dbReference type="GO" id="GO:0008270">
    <property type="term" value="F:zinc ion binding"/>
    <property type="evidence" value="ECO:0007669"/>
    <property type="project" value="InterPro"/>
</dbReference>
<feature type="compositionally biased region" description="Basic residues" evidence="13">
    <location>
        <begin position="193"/>
        <end position="202"/>
    </location>
</feature>
<feature type="region of interest" description="Disordered" evidence="13">
    <location>
        <begin position="190"/>
        <end position="231"/>
    </location>
</feature>
<feature type="binding site" evidence="11">
    <location>
        <position position="478"/>
    </location>
    <ligand>
        <name>Zn(2+)</name>
        <dbReference type="ChEBI" id="CHEBI:29105"/>
        <note>catalytic</note>
    </ligand>
</feature>
<evidence type="ECO:0000256" key="9">
    <source>
        <dbReference type="ARBA" id="ARBA00023145"/>
    </source>
</evidence>
<dbReference type="GO" id="GO:0006508">
    <property type="term" value="P:proteolysis"/>
    <property type="evidence" value="ECO:0007669"/>
    <property type="project" value="UniProtKB-KW"/>
</dbReference>
<proteinExistence type="inferred from homology"/>
<evidence type="ECO:0000256" key="12">
    <source>
        <dbReference type="RuleBase" id="RU364017"/>
    </source>
</evidence>
<comment type="subcellular location">
    <subcellularLocation>
        <location evidence="1 12">Secreted</location>
    </subcellularLocation>
</comment>
<keyword evidence="7 11" id="KW-0862">Zinc</keyword>
<dbReference type="Proteomes" id="UP000777482">
    <property type="component" value="Unassembled WGS sequence"/>
</dbReference>
<protein>
    <recommendedName>
        <fullName evidence="12">Extracellular metalloproteinase</fullName>
        <ecNumber evidence="12">3.4.24.-</ecNumber>
    </recommendedName>
    <alternativeName>
        <fullName evidence="12">Fungalysin</fullName>
    </alternativeName>
</protein>
<keyword evidence="3 12" id="KW-0964">Secreted</keyword>
<dbReference type="CDD" id="cd09596">
    <property type="entry name" value="M36"/>
    <property type="match status" value="1"/>
</dbReference>
<dbReference type="Gene3D" id="1.10.390.10">
    <property type="entry name" value="Neutral Protease Domain 2"/>
    <property type="match status" value="1"/>
</dbReference>
<keyword evidence="6 12" id="KW-0378">Hydrolase</keyword>
<keyword evidence="8 12" id="KW-0482">Metalloprotease</keyword>
<feature type="compositionally biased region" description="Basic residues" evidence="13">
    <location>
        <begin position="918"/>
        <end position="929"/>
    </location>
</feature>
<evidence type="ECO:0000313" key="14">
    <source>
        <dbReference type="EMBL" id="KAG0666062.1"/>
    </source>
</evidence>
<evidence type="ECO:0000256" key="1">
    <source>
        <dbReference type="ARBA" id="ARBA00004613"/>
    </source>
</evidence>
<feature type="region of interest" description="Disordered" evidence="13">
    <location>
        <begin position="869"/>
        <end position="929"/>
    </location>
</feature>
<feature type="compositionally biased region" description="Basic and acidic residues" evidence="13">
    <location>
        <begin position="876"/>
        <end position="898"/>
    </location>
</feature>
<evidence type="ECO:0000256" key="11">
    <source>
        <dbReference type="PIRSR" id="PIRSR601842-2"/>
    </source>
</evidence>
<gene>
    <name evidence="14" type="primary">MEP5</name>
    <name evidence="14" type="ORF">C6P46_005413</name>
</gene>
<dbReference type="SUPFAM" id="SSF55486">
    <property type="entry name" value="Metalloproteases ('zincins'), catalytic domain"/>
    <property type="match status" value="1"/>
</dbReference>
<dbReference type="AlphaFoldDB" id="A0A9P6W7I8"/>
<keyword evidence="4 12" id="KW-0645">Protease</keyword>
<comment type="caution">
    <text evidence="14">The sequence shown here is derived from an EMBL/GenBank/DDBJ whole genome shotgun (WGS) entry which is preliminary data.</text>
</comment>
<dbReference type="PANTHER" id="PTHR33478:SF1">
    <property type="entry name" value="EXTRACELLULAR METALLOPROTEINASE MEP"/>
    <property type="match status" value="1"/>
</dbReference>